<dbReference type="Proteomes" id="UP000238762">
    <property type="component" value="Unassembled WGS sequence"/>
</dbReference>
<dbReference type="Gene3D" id="3.40.50.150">
    <property type="entry name" value="Vaccinia Virus protein VP39"/>
    <property type="match status" value="1"/>
</dbReference>
<name>A0A2T1C734_9CYAN</name>
<comment type="caution">
    <text evidence="1">The sequence shown here is derived from an EMBL/GenBank/DDBJ whole genome shotgun (WGS) entry which is preliminary data.</text>
</comment>
<dbReference type="InterPro" id="IPR029063">
    <property type="entry name" value="SAM-dependent_MTases_sf"/>
</dbReference>
<dbReference type="AlphaFoldDB" id="A0A2T1C734"/>
<organism evidence="1 2">
    <name type="scientific">Merismopedia glauca CCAP 1448/3</name>
    <dbReference type="NCBI Taxonomy" id="1296344"/>
    <lineage>
        <taxon>Bacteria</taxon>
        <taxon>Bacillati</taxon>
        <taxon>Cyanobacteriota</taxon>
        <taxon>Cyanophyceae</taxon>
        <taxon>Synechococcales</taxon>
        <taxon>Merismopediaceae</taxon>
        <taxon>Merismopedia</taxon>
    </lineage>
</organism>
<proteinExistence type="predicted"/>
<dbReference type="EMBL" id="PVWJ01000018">
    <property type="protein sequence ID" value="PSB04092.1"/>
    <property type="molecule type" value="Genomic_DNA"/>
</dbReference>
<evidence type="ECO:0000313" key="1">
    <source>
        <dbReference type="EMBL" id="PSB04092.1"/>
    </source>
</evidence>
<gene>
    <name evidence="1" type="ORF">C7B64_05510</name>
</gene>
<evidence type="ECO:0008006" key="3">
    <source>
        <dbReference type="Google" id="ProtNLM"/>
    </source>
</evidence>
<accession>A0A2T1C734</accession>
<sequence>MVYLLSGQMITKIKMFSGRLANQIRLMRDLPKVRKLFPRKQVEPIIKYNRDTLNLVDKWMDNTVYQESIFKYGIPEYVKHLIDHDIGQEMTYSDAILYLSSRLNKKIEYLEIGVSAGKNFLQVINFWKDSYITGFDIEKINPVLENFLVFKDRITWLTISDSDKKEDSSLTKYHDPKNNNLVTYISGDVFDENSWKCLSGKKFNIIFSDALHCPKALLYEWEMIKKYDLLDRDEFVIFWDDLGGEMEKSFVEIWTEISQMYNLSNHHKVRVKLNGWLGLKVHQIGIIMNFNNDE</sequence>
<reference evidence="1 2" key="2">
    <citation type="submission" date="2018-03" db="EMBL/GenBank/DDBJ databases">
        <title>The ancient ancestry and fast evolution of plastids.</title>
        <authorList>
            <person name="Moore K.R."/>
            <person name="Magnabosco C."/>
            <person name="Momper L."/>
            <person name="Gold D.A."/>
            <person name="Bosak T."/>
            <person name="Fournier G.P."/>
        </authorList>
    </citation>
    <scope>NUCLEOTIDE SEQUENCE [LARGE SCALE GENOMIC DNA]</scope>
    <source>
        <strain evidence="1 2">CCAP 1448/3</strain>
    </source>
</reference>
<protein>
    <recommendedName>
        <fullName evidence="3">Class I SAM-dependent methyltransferase</fullName>
    </recommendedName>
</protein>
<dbReference type="RefSeq" id="WP_106287651.1">
    <property type="nucleotide sequence ID" value="NZ_CAWNTC010000216.1"/>
</dbReference>
<evidence type="ECO:0000313" key="2">
    <source>
        <dbReference type="Proteomes" id="UP000238762"/>
    </source>
</evidence>
<keyword evidence="2" id="KW-1185">Reference proteome</keyword>
<reference evidence="1 2" key="1">
    <citation type="submission" date="2018-02" db="EMBL/GenBank/DDBJ databases">
        <authorList>
            <person name="Cohen D.B."/>
            <person name="Kent A.D."/>
        </authorList>
    </citation>
    <scope>NUCLEOTIDE SEQUENCE [LARGE SCALE GENOMIC DNA]</scope>
    <source>
        <strain evidence="1 2">CCAP 1448/3</strain>
    </source>
</reference>